<organism evidence="1 2">
    <name type="scientific">Streptomyces jumonjinensis</name>
    <dbReference type="NCBI Taxonomy" id="1945"/>
    <lineage>
        <taxon>Bacteria</taxon>
        <taxon>Bacillati</taxon>
        <taxon>Actinomycetota</taxon>
        <taxon>Actinomycetes</taxon>
        <taxon>Kitasatosporales</taxon>
        <taxon>Streptomycetaceae</taxon>
        <taxon>Streptomyces</taxon>
    </lineage>
</organism>
<proteinExistence type="predicted"/>
<dbReference type="Proteomes" id="UP000419138">
    <property type="component" value="Unassembled WGS sequence"/>
</dbReference>
<comment type="caution">
    <text evidence="1">The sequence shown here is derived from an EMBL/GenBank/DDBJ whole genome shotgun (WGS) entry which is preliminary data.</text>
</comment>
<reference evidence="1 2" key="1">
    <citation type="submission" date="2019-05" db="EMBL/GenBank/DDBJ databases">
        <title>Comparative genomics and metabolomics analyses of clavulanic acid producing Streptomyces species provides insight into specialized metabolism and evolution of beta-lactam biosynthetic gene clusters.</title>
        <authorList>
            <person name="Moore M.A."/>
            <person name="Cruz-Morales P."/>
            <person name="Barona Gomez F."/>
            <person name="Kapil T."/>
        </authorList>
    </citation>
    <scope>NUCLEOTIDE SEQUENCE [LARGE SCALE GENOMIC DNA]</scope>
    <source>
        <strain evidence="1 2">NRRL 5741</strain>
    </source>
</reference>
<sequence length="55" mass="6147">MRLTRSLGPAVPTDPVPLFTALAASLSVLRRREVRVLFLRFPPETVSGIWADRVD</sequence>
<dbReference type="EMBL" id="VCLA01000030">
    <property type="protein sequence ID" value="MQS99439.1"/>
    <property type="molecule type" value="Genomic_DNA"/>
</dbReference>
<evidence type="ECO:0000313" key="2">
    <source>
        <dbReference type="Proteomes" id="UP000419138"/>
    </source>
</evidence>
<keyword evidence="2" id="KW-1185">Reference proteome</keyword>
<protein>
    <submittedName>
        <fullName evidence="1">Toxin</fullName>
    </submittedName>
</protein>
<evidence type="ECO:0000313" key="1">
    <source>
        <dbReference type="EMBL" id="MQS99439.1"/>
    </source>
</evidence>
<dbReference type="AlphaFoldDB" id="A0A646KBE1"/>
<name>A0A646KBE1_STRJU</name>
<feature type="non-terminal residue" evidence="1">
    <location>
        <position position="55"/>
    </location>
</feature>
<accession>A0A646KBE1</accession>
<gene>
    <name evidence="1" type="ORF">FF041_04230</name>
</gene>